<protein>
    <submittedName>
        <fullName evidence="2">RmlC-like cupin domain-containing protein</fullName>
    </submittedName>
</protein>
<dbReference type="EMBL" id="JAULSU010000005">
    <property type="protein sequence ID" value="KAK0616797.1"/>
    <property type="molecule type" value="Genomic_DNA"/>
</dbReference>
<comment type="caution">
    <text evidence="2">The sequence shown here is derived from an EMBL/GenBank/DDBJ whole genome shotgun (WGS) entry which is preliminary data.</text>
</comment>
<evidence type="ECO:0000313" key="3">
    <source>
        <dbReference type="Proteomes" id="UP001175000"/>
    </source>
</evidence>
<dbReference type="PANTHER" id="PTHR33387">
    <property type="entry name" value="RMLC-LIKE JELLY ROLL FOLD PROTEIN"/>
    <property type="match status" value="1"/>
</dbReference>
<dbReference type="Gene3D" id="2.60.120.10">
    <property type="entry name" value="Jelly Rolls"/>
    <property type="match status" value="1"/>
</dbReference>
<evidence type="ECO:0000313" key="2">
    <source>
        <dbReference type="EMBL" id="KAK0616797.1"/>
    </source>
</evidence>
<dbReference type="PANTHER" id="PTHR33387:SF3">
    <property type="entry name" value="DUF985 DOMAIN-CONTAINING PROTEIN"/>
    <property type="match status" value="1"/>
</dbReference>
<dbReference type="InterPro" id="IPR011051">
    <property type="entry name" value="RmlC_Cupin_sf"/>
</dbReference>
<reference evidence="2" key="1">
    <citation type="submission" date="2023-06" db="EMBL/GenBank/DDBJ databases">
        <title>Genome-scale phylogeny and comparative genomics of the fungal order Sordariales.</title>
        <authorList>
            <consortium name="Lawrence Berkeley National Laboratory"/>
            <person name="Hensen N."/>
            <person name="Bonometti L."/>
            <person name="Westerberg I."/>
            <person name="Brannstrom I.O."/>
            <person name="Guillou S."/>
            <person name="Cros-Aarteil S."/>
            <person name="Calhoun S."/>
            <person name="Haridas S."/>
            <person name="Kuo A."/>
            <person name="Mondo S."/>
            <person name="Pangilinan J."/>
            <person name="Riley R."/>
            <person name="Labutti K."/>
            <person name="Andreopoulos B."/>
            <person name="Lipzen A."/>
            <person name="Chen C."/>
            <person name="Yanf M."/>
            <person name="Daum C."/>
            <person name="Ng V."/>
            <person name="Clum A."/>
            <person name="Steindorff A."/>
            <person name="Ohm R."/>
            <person name="Martin F."/>
            <person name="Silar P."/>
            <person name="Natvig D."/>
            <person name="Lalanne C."/>
            <person name="Gautier V."/>
            <person name="Ament-Velasquez S.L."/>
            <person name="Kruys A."/>
            <person name="Hutchinson M.I."/>
            <person name="Powell A.J."/>
            <person name="Barry K."/>
            <person name="Miller A.N."/>
            <person name="Grigoriev I.V."/>
            <person name="Debuchy R."/>
            <person name="Gladieux P."/>
            <person name="Thoren M.H."/>
            <person name="Johannesson H."/>
        </authorList>
    </citation>
    <scope>NUCLEOTIDE SEQUENCE</scope>
    <source>
        <strain evidence="2">CBS 606.72</strain>
    </source>
</reference>
<dbReference type="Proteomes" id="UP001175000">
    <property type="component" value="Unassembled WGS sequence"/>
</dbReference>
<keyword evidence="3" id="KW-1185">Reference proteome</keyword>
<feature type="domain" description="DUF985" evidence="1">
    <location>
        <begin position="4"/>
        <end position="140"/>
    </location>
</feature>
<dbReference type="InterPro" id="IPR009327">
    <property type="entry name" value="Cupin_DUF985"/>
</dbReference>
<dbReference type="AlphaFoldDB" id="A0AA39WK09"/>
<feature type="non-terminal residue" evidence="2">
    <location>
        <position position="146"/>
    </location>
</feature>
<dbReference type="InterPro" id="IPR014710">
    <property type="entry name" value="RmlC-like_jellyroll"/>
</dbReference>
<organism evidence="2 3">
    <name type="scientific">Immersiella caudata</name>
    <dbReference type="NCBI Taxonomy" id="314043"/>
    <lineage>
        <taxon>Eukaryota</taxon>
        <taxon>Fungi</taxon>
        <taxon>Dikarya</taxon>
        <taxon>Ascomycota</taxon>
        <taxon>Pezizomycotina</taxon>
        <taxon>Sordariomycetes</taxon>
        <taxon>Sordariomycetidae</taxon>
        <taxon>Sordariales</taxon>
        <taxon>Lasiosphaeriaceae</taxon>
        <taxon>Immersiella</taxon>
    </lineage>
</organism>
<dbReference type="SUPFAM" id="SSF51182">
    <property type="entry name" value="RmlC-like cupins"/>
    <property type="match status" value="1"/>
</dbReference>
<accession>A0AA39WK09</accession>
<feature type="non-terminal residue" evidence="2">
    <location>
        <position position="1"/>
    </location>
</feature>
<dbReference type="Pfam" id="PF06172">
    <property type="entry name" value="Cupin_5"/>
    <property type="match status" value="1"/>
</dbReference>
<dbReference type="CDD" id="cd06121">
    <property type="entry name" value="cupin_YML079wp"/>
    <property type="match status" value="1"/>
</dbReference>
<gene>
    <name evidence="2" type="ORF">B0T14DRAFT_393392</name>
</gene>
<proteinExistence type="predicted"/>
<name>A0AA39WK09_9PEZI</name>
<dbReference type="InterPro" id="IPR039935">
    <property type="entry name" value="YML079W-like"/>
</dbReference>
<evidence type="ECO:0000259" key="1">
    <source>
        <dbReference type="Pfam" id="PF06172"/>
    </source>
</evidence>
<sequence>RTAEEIITKLNLIPNVERGYFVETFRDTDNITSSTSPNRSASTAIYYLLEGSEGYSRWHCVDAVEVWHYYAGAPMTLQLSRDDGVPVREARLGQDLFDEGQRPQVVVGKGEWQRARSWGAWTLVGTTVAPGFEVDGFEMAEDGWEP</sequence>